<dbReference type="EMBL" id="CABWMH010000047">
    <property type="protein sequence ID" value="VXC54288.1"/>
    <property type="molecule type" value="Genomic_DNA"/>
</dbReference>
<evidence type="ECO:0000313" key="2">
    <source>
        <dbReference type="Proteomes" id="UP000433737"/>
    </source>
</evidence>
<comment type="caution">
    <text evidence="1">The sequence shown here is derived from an EMBL/GenBank/DDBJ whole genome shotgun (WGS) entry which is preliminary data.</text>
</comment>
<organism evidence="1 2">
    <name type="scientific">Pantoea brenneri</name>
    <dbReference type="NCBI Taxonomy" id="472694"/>
    <lineage>
        <taxon>Bacteria</taxon>
        <taxon>Pseudomonadati</taxon>
        <taxon>Pseudomonadota</taxon>
        <taxon>Gammaproteobacteria</taxon>
        <taxon>Enterobacterales</taxon>
        <taxon>Erwiniaceae</taxon>
        <taxon>Pantoea</taxon>
    </lineage>
</organism>
<protein>
    <recommendedName>
        <fullName evidence="3">Prevent-host-death protein</fullName>
    </recommendedName>
</protein>
<sequence>MTSTTQTMSQKLARDSLGNAATFEGGVYVTKNGVSELFIQTAAERQAEIREIEQERNINALFKLAMQAKKEIADGKGMSPDDVLGRLRAARK</sequence>
<evidence type="ECO:0000313" key="1">
    <source>
        <dbReference type="EMBL" id="VXC54288.1"/>
    </source>
</evidence>
<dbReference type="AlphaFoldDB" id="A0AAX3JBG5"/>
<proteinExistence type="predicted"/>
<dbReference type="Proteomes" id="UP000433737">
    <property type="component" value="Unassembled WGS sequence"/>
</dbReference>
<name>A0AAX3JBG5_9GAMM</name>
<dbReference type="RefSeq" id="WP_159224140.1">
    <property type="nucleotide sequence ID" value="NZ_JAOCKV010000048.1"/>
</dbReference>
<reference evidence="1 2" key="1">
    <citation type="submission" date="2019-10" db="EMBL/GenBank/DDBJ databases">
        <authorList>
            <person name="Karimi E."/>
        </authorList>
    </citation>
    <scope>NUCLEOTIDE SEQUENCE [LARGE SCALE GENOMIC DNA]</scope>
    <source>
        <strain evidence="1">Pantoea sp. 111</strain>
    </source>
</reference>
<gene>
    <name evidence="1" type="ORF">PANT111_510001</name>
</gene>
<evidence type="ECO:0008006" key="3">
    <source>
        <dbReference type="Google" id="ProtNLM"/>
    </source>
</evidence>
<accession>A0AAX3JBG5</accession>